<proteinExistence type="predicted"/>
<dbReference type="Gene3D" id="1.10.10.10">
    <property type="entry name" value="Winged helix-like DNA-binding domain superfamily/Winged helix DNA-binding domain"/>
    <property type="match status" value="1"/>
</dbReference>
<keyword evidence="2" id="KW-0238">DNA-binding</keyword>
<dbReference type="InterPro" id="IPR011663">
    <property type="entry name" value="UTRA"/>
</dbReference>
<evidence type="ECO:0000256" key="1">
    <source>
        <dbReference type="ARBA" id="ARBA00023015"/>
    </source>
</evidence>
<dbReference type="Pfam" id="PF07702">
    <property type="entry name" value="UTRA"/>
    <property type="match status" value="1"/>
</dbReference>
<dbReference type="InterPro" id="IPR000524">
    <property type="entry name" value="Tscrpt_reg_HTH_GntR"/>
</dbReference>
<evidence type="ECO:0000256" key="2">
    <source>
        <dbReference type="ARBA" id="ARBA00023125"/>
    </source>
</evidence>
<dbReference type="SUPFAM" id="SSF46785">
    <property type="entry name" value="Winged helix' DNA-binding domain"/>
    <property type="match status" value="1"/>
</dbReference>
<feature type="region of interest" description="Disordered" evidence="4">
    <location>
        <begin position="1"/>
        <end position="25"/>
    </location>
</feature>
<dbReference type="Pfam" id="PF00392">
    <property type="entry name" value="GntR"/>
    <property type="match status" value="1"/>
</dbReference>
<sequence length="270" mass="30208">MYMPNESAAADTPSPAVDDGDVLNPDVPMQQQIYRQLRAEIIDGLWVGRTDFPGERELAERFNVSVVTARTPLERLGEEGLVERGRGKRPRAVYVPPDHEAGGLPVFYPEEEGSEYGYELLEVGVCVVPAEASRLFGLPAGSRLWQCVRLRVFEGVPHLVSHNVQLPEVGQRHSLEDLRTKPMMSILSAEGIDVTTIRRRLYAGTPPPIVSRHLGLYLDSPVSVCVMTLHDENGAPIEWIRSYVDPKLPVGEEVRDVRKGYWMMPTREAN</sequence>
<keyword evidence="7" id="KW-1185">Reference proteome</keyword>
<dbReference type="AlphaFoldDB" id="A0A918CT95"/>
<dbReference type="SMART" id="SM00866">
    <property type="entry name" value="UTRA"/>
    <property type="match status" value="1"/>
</dbReference>
<dbReference type="GO" id="GO:0003700">
    <property type="term" value="F:DNA-binding transcription factor activity"/>
    <property type="evidence" value="ECO:0007669"/>
    <property type="project" value="InterPro"/>
</dbReference>
<dbReference type="EMBL" id="BMML01000011">
    <property type="protein sequence ID" value="GGN19435.1"/>
    <property type="molecule type" value="Genomic_DNA"/>
</dbReference>
<keyword evidence="1" id="KW-0805">Transcription regulation</keyword>
<dbReference type="PROSITE" id="PS50949">
    <property type="entry name" value="HTH_GNTR"/>
    <property type="match status" value="1"/>
</dbReference>
<accession>A0A918CT95</accession>
<dbReference type="SUPFAM" id="SSF64288">
    <property type="entry name" value="Chorismate lyase-like"/>
    <property type="match status" value="1"/>
</dbReference>
<reference evidence="6" key="1">
    <citation type="journal article" date="2014" name="Int. J. Syst. Evol. Microbiol.">
        <title>Complete genome sequence of Corynebacterium casei LMG S-19264T (=DSM 44701T), isolated from a smear-ripened cheese.</title>
        <authorList>
            <consortium name="US DOE Joint Genome Institute (JGI-PGF)"/>
            <person name="Walter F."/>
            <person name="Albersmeier A."/>
            <person name="Kalinowski J."/>
            <person name="Ruckert C."/>
        </authorList>
    </citation>
    <scope>NUCLEOTIDE SEQUENCE</scope>
    <source>
        <strain evidence="6">CGMCC 4.7110</strain>
    </source>
</reference>
<dbReference type="PANTHER" id="PTHR44846">
    <property type="entry name" value="MANNOSYL-D-GLYCERATE TRANSPORT/METABOLISM SYSTEM REPRESSOR MNGR-RELATED"/>
    <property type="match status" value="1"/>
</dbReference>
<keyword evidence="3" id="KW-0804">Transcription</keyword>
<reference evidence="6" key="2">
    <citation type="submission" date="2020-09" db="EMBL/GenBank/DDBJ databases">
        <authorList>
            <person name="Sun Q."/>
            <person name="Zhou Y."/>
        </authorList>
    </citation>
    <scope>NUCLEOTIDE SEQUENCE</scope>
    <source>
        <strain evidence="6">CGMCC 4.7110</strain>
    </source>
</reference>
<dbReference type="Proteomes" id="UP000653411">
    <property type="component" value="Unassembled WGS sequence"/>
</dbReference>
<dbReference type="GO" id="GO:0003677">
    <property type="term" value="F:DNA binding"/>
    <property type="evidence" value="ECO:0007669"/>
    <property type="project" value="UniProtKB-KW"/>
</dbReference>
<dbReference type="InterPro" id="IPR050679">
    <property type="entry name" value="Bact_HTH_transcr_reg"/>
</dbReference>
<protein>
    <recommendedName>
        <fullName evidence="5">HTH gntR-type domain-containing protein</fullName>
    </recommendedName>
</protein>
<evidence type="ECO:0000313" key="6">
    <source>
        <dbReference type="EMBL" id="GGN19435.1"/>
    </source>
</evidence>
<evidence type="ECO:0000256" key="3">
    <source>
        <dbReference type="ARBA" id="ARBA00023163"/>
    </source>
</evidence>
<dbReference type="CDD" id="cd07377">
    <property type="entry name" value="WHTH_GntR"/>
    <property type="match status" value="1"/>
</dbReference>
<evidence type="ECO:0000313" key="7">
    <source>
        <dbReference type="Proteomes" id="UP000653411"/>
    </source>
</evidence>
<dbReference type="InterPro" id="IPR028978">
    <property type="entry name" value="Chorismate_lyase_/UTRA_dom_sf"/>
</dbReference>
<evidence type="ECO:0000259" key="5">
    <source>
        <dbReference type="PROSITE" id="PS50949"/>
    </source>
</evidence>
<dbReference type="Gene3D" id="3.40.1410.10">
    <property type="entry name" value="Chorismate lyase-like"/>
    <property type="match status" value="1"/>
</dbReference>
<evidence type="ECO:0000256" key="4">
    <source>
        <dbReference type="SAM" id="MobiDB-lite"/>
    </source>
</evidence>
<feature type="domain" description="HTH gntR-type" evidence="5">
    <location>
        <begin position="27"/>
        <end position="98"/>
    </location>
</feature>
<dbReference type="GO" id="GO:0045892">
    <property type="term" value="P:negative regulation of DNA-templated transcription"/>
    <property type="evidence" value="ECO:0007669"/>
    <property type="project" value="TreeGrafter"/>
</dbReference>
<dbReference type="PANTHER" id="PTHR44846:SF1">
    <property type="entry name" value="MANNOSYL-D-GLYCERATE TRANSPORT_METABOLISM SYSTEM REPRESSOR MNGR-RELATED"/>
    <property type="match status" value="1"/>
</dbReference>
<dbReference type="SMART" id="SM00345">
    <property type="entry name" value="HTH_GNTR"/>
    <property type="match status" value="1"/>
</dbReference>
<organism evidence="6 7">
    <name type="scientific">Streptomyces fuscichromogenes</name>
    <dbReference type="NCBI Taxonomy" id="1324013"/>
    <lineage>
        <taxon>Bacteria</taxon>
        <taxon>Bacillati</taxon>
        <taxon>Actinomycetota</taxon>
        <taxon>Actinomycetes</taxon>
        <taxon>Kitasatosporales</taxon>
        <taxon>Streptomycetaceae</taxon>
        <taxon>Streptomyces</taxon>
    </lineage>
</organism>
<gene>
    <name evidence="6" type="ORF">GCM10011578_049340</name>
</gene>
<comment type="caution">
    <text evidence="6">The sequence shown here is derived from an EMBL/GenBank/DDBJ whole genome shotgun (WGS) entry which is preliminary data.</text>
</comment>
<dbReference type="InterPro" id="IPR036390">
    <property type="entry name" value="WH_DNA-bd_sf"/>
</dbReference>
<dbReference type="InterPro" id="IPR036388">
    <property type="entry name" value="WH-like_DNA-bd_sf"/>
</dbReference>
<name>A0A918CT95_9ACTN</name>